<comment type="similarity">
    <text evidence="4">Belongs to the huntingtin family.</text>
</comment>
<evidence type="ECO:0000256" key="8">
    <source>
        <dbReference type="SAM" id="MobiDB-lite"/>
    </source>
</evidence>
<sequence length="765" mass="84584">MGSIDKLIKALENLKVFQSDGIEEAATNTSKKKNETENTKEKITNCNILADCMCSPAVSLLFACRSAAEFPKLLGVVIETLLSYANDKDSDVRMVSDESLNRITRALLDTNLGRLQIEFFKELKKNGPSRCVRSALWRFAELAPMIRLHKRRAFVVNLLSCVTKMAERHEEALQESLMSAMPNIASSLMVSATDAEVKLYIAPFLNNLCSTSAAVRRVASTCATVITLHSRKPFQLFNWLLVQVLDMVLPIMHSSCAENMPIILGCLHCIRHVVPLLDDEKVKVPRTNSTAHQGVPVEPSIKLDTTIMLFELMIHCLQQPHPSVITAALECYQQLLKTPTLPGLVDLLITPGSITTSILAVSYEATLSAKDKNVVKSNSELSIEDTDLMGLEELQGNLALAPDVDQTDAVPSTAADDGQKEVLEEGEALTGENNSAEGSKKDVRSRGKHTFSDSGKSISDVIGSLTDAAQPPILYSVRLICHTFLLTGNTEERLYADRDVRVSIKSLALSCLLYILKFYPQAIEHQLYTSAHCENQPLSDVLLYHHHSDPQIQGMVAQVLGVLIHARVHCAQLINTTSSQVLESYFNMLMDLLNTESAMTTRLAVSAIKTCINTLLNSQYHQKALTLLEKALQHVNNSYWLVKSELLELVSELDMLPLVYLSGLSMQTKILDEVVLRLLGDSDHRVRQAASTALVALIPGLFHESDHPHQSVLLARATSHLNTLMYPSPHSFPLSALLVHALPARIIWNPICQILRPNLTLYNLL</sequence>
<dbReference type="InterPro" id="IPR028426">
    <property type="entry name" value="Huntingtin_fam"/>
</dbReference>
<dbReference type="AlphaFoldDB" id="A0A7J7KIY0"/>
<dbReference type="InterPro" id="IPR024613">
    <property type="entry name" value="Huntingtin_N_HEAT_rpt-2"/>
</dbReference>
<keyword evidence="10" id="KW-1185">Reference proteome</keyword>
<feature type="region of interest" description="Disordered" evidence="8">
    <location>
        <begin position="424"/>
        <end position="455"/>
    </location>
</feature>
<dbReference type="InterPro" id="IPR000091">
    <property type="entry name" value="Huntingtin"/>
</dbReference>
<comment type="subcellular location">
    <subcellularLocation>
        <location evidence="3">Cytoplasm</location>
    </subcellularLocation>
    <subcellularLocation>
        <location evidence="2">Nucleus</location>
    </subcellularLocation>
</comment>
<dbReference type="PRINTS" id="PR00375">
    <property type="entry name" value="HUNTINGTIN"/>
</dbReference>
<evidence type="ECO:0000256" key="2">
    <source>
        <dbReference type="ARBA" id="ARBA00004123"/>
    </source>
</evidence>
<organism evidence="9 10">
    <name type="scientific">Bugula neritina</name>
    <name type="common">Brown bryozoan</name>
    <name type="synonym">Sertularia neritina</name>
    <dbReference type="NCBI Taxonomy" id="10212"/>
    <lineage>
        <taxon>Eukaryota</taxon>
        <taxon>Metazoa</taxon>
        <taxon>Spiralia</taxon>
        <taxon>Lophotrochozoa</taxon>
        <taxon>Bryozoa</taxon>
        <taxon>Gymnolaemata</taxon>
        <taxon>Cheilostomatida</taxon>
        <taxon>Flustrina</taxon>
        <taxon>Buguloidea</taxon>
        <taxon>Bugulidae</taxon>
        <taxon>Bugula</taxon>
    </lineage>
</organism>
<evidence type="ECO:0000256" key="4">
    <source>
        <dbReference type="ARBA" id="ARBA00007153"/>
    </source>
</evidence>
<keyword evidence="6" id="KW-0539">Nucleus</keyword>
<dbReference type="Pfam" id="PF12372">
    <property type="entry name" value="Htt_N-HEAT"/>
    <property type="match status" value="1"/>
</dbReference>
<dbReference type="PANTHER" id="PTHR10170:SF10">
    <property type="entry name" value="HUNTINGTIN"/>
    <property type="match status" value="1"/>
</dbReference>
<dbReference type="InterPro" id="IPR011989">
    <property type="entry name" value="ARM-like"/>
</dbReference>
<dbReference type="Pfam" id="PF20926">
    <property type="entry name" value="Htt_N-HEAT_1"/>
    <property type="match status" value="1"/>
</dbReference>
<dbReference type="InterPro" id="IPR021133">
    <property type="entry name" value="HEAT_type_2"/>
</dbReference>
<evidence type="ECO:0000256" key="6">
    <source>
        <dbReference type="ARBA" id="ARBA00023242"/>
    </source>
</evidence>
<dbReference type="GO" id="GO:0005737">
    <property type="term" value="C:cytoplasm"/>
    <property type="evidence" value="ECO:0007669"/>
    <property type="project" value="UniProtKB-SubCell"/>
</dbReference>
<proteinExistence type="inferred from homology"/>
<dbReference type="SUPFAM" id="SSF48371">
    <property type="entry name" value="ARM repeat"/>
    <property type="match status" value="1"/>
</dbReference>
<dbReference type="GO" id="GO:0005634">
    <property type="term" value="C:nucleus"/>
    <property type="evidence" value="ECO:0007669"/>
    <property type="project" value="UniProtKB-SubCell"/>
</dbReference>
<protein>
    <submittedName>
        <fullName evidence="9">Uncharacterized protein</fullName>
    </submittedName>
</protein>
<dbReference type="OrthoDB" id="10065698at2759"/>
<evidence type="ECO:0000256" key="7">
    <source>
        <dbReference type="PROSITE-ProRule" id="PRU00103"/>
    </source>
</evidence>
<accession>A0A7J7KIY0</accession>
<dbReference type="PANTHER" id="PTHR10170">
    <property type="entry name" value="HUNTINGTON DISEASE PROTEIN"/>
    <property type="match status" value="1"/>
</dbReference>
<reference evidence="9" key="1">
    <citation type="submission" date="2020-06" db="EMBL/GenBank/DDBJ databases">
        <title>Draft genome of Bugula neritina, a colonial animal packing powerful symbionts and potential medicines.</title>
        <authorList>
            <person name="Rayko M."/>
        </authorList>
    </citation>
    <scope>NUCLEOTIDE SEQUENCE [LARGE SCALE GENOMIC DNA]</scope>
    <source>
        <strain evidence="9">Kwan_BN1</strain>
    </source>
</reference>
<evidence type="ECO:0000256" key="3">
    <source>
        <dbReference type="ARBA" id="ARBA00004496"/>
    </source>
</evidence>
<evidence type="ECO:0000313" key="10">
    <source>
        <dbReference type="Proteomes" id="UP000593567"/>
    </source>
</evidence>
<name>A0A7J7KIY0_BUGNE</name>
<dbReference type="Proteomes" id="UP000593567">
    <property type="component" value="Unassembled WGS sequence"/>
</dbReference>
<dbReference type="Gene3D" id="1.25.10.10">
    <property type="entry name" value="Leucine-rich Repeat Variant"/>
    <property type="match status" value="2"/>
</dbReference>
<evidence type="ECO:0000256" key="1">
    <source>
        <dbReference type="ARBA" id="ARBA00002907"/>
    </source>
</evidence>
<comment type="caution">
    <text evidence="9">The sequence shown here is derived from an EMBL/GenBank/DDBJ whole genome shotgun (WGS) entry which is preliminary data.</text>
</comment>
<dbReference type="InterPro" id="IPR048411">
    <property type="entry name" value="Htt_N_HEAT_rpt-1"/>
</dbReference>
<dbReference type="InterPro" id="IPR016024">
    <property type="entry name" value="ARM-type_fold"/>
</dbReference>
<evidence type="ECO:0000313" key="9">
    <source>
        <dbReference type="EMBL" id="KAF6037881.1"/>
    </source>
</evidence>
<feature type="repeat" description="HEAT" evidence="7">
    <location>
        <begin position="77"/>
        <end position="115"/>
    </location>
</feature>
<gene>
    <name evidence="9" type="ORF">EB796_003811</name>
</gene>
<evidence type="ECO:0000256" key="5">
    <source>
        <dbReference type="ARBA" id="ARBA00022490"/>
    </source>
</evidence>
<dbReference type="EMBL" id="VXIV02000499">
    <property type="protein sequence ID" value="KAF6037881.1"/>
    <property type="molecule type" value="Genomic_DNA"/>
</dbReference>
<keyword evidence="5" id="KW-0963">Cytoplasm</keyword>
<dbReference type="PROSITE" id="PS50077">
    <property type="entry name" value="HEAT_REPEAT"/>
    <property type="match status" value="1"/>
</dbReference>
<comment type="function">
    <text evidence="1">May play a role in microtubule-mediated transport or vesicle function.</text>
</comment>